<evidence type="ECO:0000313" key="6">
    <source>
        <dbReference type="Proteomes" id="UP000324832"/>
    </source>
</evidence>
<dbReference type="InterPro" id="IPR013085">
    <property type="entry name" value="U1-CZ_Znf_C2H2"/>
</dbReference>
<dbReference type="SUPFAM" id="SSF57667">
    <property type="entry name" value="beta-beta-alpha zinc fingers"/>
    <property type="match status" value="1"/>
</dbReference>
<accession>A0A5E4QEU5</accession>
<keyword evidence="1" id="KW-0479">Metal-binding</keyword>
<dbReference type="EMBL" id="FZQP02002890">
    <property type="protein sequence ID" value="VVC96809.1"/>
    <property type="molecule type" value="Genomic_DNA"/>
</dbReference>
<dbReference type="Gene3D" id="3.30.160.60">
    <property type="entry name" value="Classic Zinc Finger"/>
    <property type="match status" value="1"/>
</dbReference>
<dbReference type="GO" id="GO:0008270">
    <property type="term" value="F:zinc ion binding"/>
    <property type="evidence" value="ECO:0007669"/>
    <property type="project" value="UniProtKB-KW"/>
</dbReference>
<reference evidence="5 6" key="1">
    <citation type="submission" date="2017-07" db="EMBL/GenBank/DDBJ databases">
        <authorList>
            <person name="Talla V."/>
            <person name="Backstrom N."/>
        </authorList>
    </citation>
    <scope>NUCLEOTIDE SEQUENCE [LARGE SCALE GENOMIC DNA]</scope>
</reference>
<organism evidence="5 6">
    <name type="scientific">Leptidea sinapis</name>
    <dbReference type="NCBI Taxonomy" id="189913"/>
    <lineage>
        <taxon>Eukaryota</taxon>
        <taxon>Metazoa</taxon>
        <taxon>Ecdysozoa</taxon>
        <taxon>Arthropoda</taxon>
        <taxon>Hexapoda</taxon>
        <taxon>Insecta</taxon>
        <taxon>Pterygota</taxon>
        <taxon>Neoptera</taxon>
        <taxon>Endopterygota</taxon>
        <taxon>Lepidoptera</taxon>
        <taxon>Glossata</taxon>
        <taxon>Ditrysia</taxon>
        <taxon>Papilionoidea</taxon>
        <taxon>Pieridae</taxon>
        <taxon>Dismorphiinae</taxon>
        <taxon>Leptidea</taxon>
    </lineage>
</organism>
<evidence type="ECO:0000256" key="1">
    <source>
        <dbReference type="ARBA" id="ARBA00022723"/>
    </source>
</evidence>
<evidence type="ECO:0000259" key="4">
    <source>
        <dbReference type="Pfam" id="PF06220"/>
    </source>
</evidence>
<evidence type="ECO:0000313" key="5">
    <source>
        <dbReference type="EMBL" id="VVC96809.1"/>
    </source>
</evidence>
<dbReference type="Proteomes" id="UP000324832">
    <property type="component" value="Unassembled WGS sequence"/>
</dbReference>
<name>A0A5E4QEU5_9NEOP</name>
<proteinExistence type="predicted"/>
<protein>
    <recommendedName>
        <fullName evidence="4">U1-C C2H2-type zinc finger domain-containing protein</fullName>
    </recommendedName>
</protein>
<keyword evidence="3" id="KW-0862">Zinc</keyword>
<gene>
    <name evidence="5" type="ORF">LSINAPIS_LOCUS8222</name>
</gene>
<keyword evidence="2" id="KW-0863">Zinc-finger</keyword>
<sequence length="127" mass="14615">MGKRYYCDYCDKTMVATPSIIRIHNSGAAHQKLLNDHYQQYKIAQKPNQSDTIQPSFTDLYHKFKADKTSRATDPDCNETVVCDSNGVTHVLPWCYNEAFDQYSNLPPSIQRFRIEGFLDASVEDWG</sequence>
<evidence type="ECO:0000256" key="2">
    <source>
        <dbReference type="ARBA" id="ARBA00022771"/>
    </source>
</evidence>
<dbReference type="InterPro" id="IPR036236">
    <property type="entry name" value="Znf_C2H2_sf"/>
</dbReference>
<feature type="domain" description="U1-C C2H2-type zinc finger" evidence="4">
    <location>
        <begin position="3"/>
        <end position="38"/>
    </location>
</feature>
<keyword evidence="6" id="KW-1185">Reference proteome</keyword>
<dbReference type="Pfam" id="PF06220">
    <property type="entry name" value="zf-U1"/>
    <property type="match status" value="1"/>
</dbReference>
<evidence type="ECO:0000256" key="3">
    <source>
        <dbReference type="ARBA" id="ARBA00022833"/>
    </source>
</evidence>
<dbReference type="AlphaFoldDB" id="A0A5E4QEU5"/>